<dbReference type="SUPFAM" id="SSF54593">
    <property type="entry name" value="Glyoxalase/Bleomycin resistance protein/Dihydroxybiphenyl dioxygenase"/>
    <property type="match status" value="1"/>
</dbReference>
<sequence length="142" mass="15737">MIMEQPSYLAIDHIAYATRSTEKTSAFFTALGFEVLFHKQPIEKFGVLITKLRSPAGEIVEVVEPFRPDSVVSRLLVNVEACIYHAAFRVRDIQTTQTSLASIGGVSVTKPMTIPYPATEEHRSLTTSHMFHPAVGLFEITG</sequence>
<dbReference type="EMBL" id="LJPX01000368">
    <property type="protein sequence ID" value="KPW70988.1"/>
    <property type="molecule type" value="Genomic_DNA"/>
</dbReference>
<gene>
    <name evidence="2" type="ORF">ALO81_03475</name>
    <name evidence="3" type="ORF">ALQ64_100567</name>
</gene>
<protein>
    <submittedName>
        <fullName evidence="2">Coronamic acid synthetase CmaC</fullName>
    </submittedName>
    <submittedName>
        <fullName evidence="3">Putative coronamic acid synthetase, cye component</fullName>
    </submittedName>
</protein>
<dbReference type="InterPro" id="IPR029068">
    <property type="entry name" value="Glyas_Bleomycin-R_OHBP_Dase"/>
</dbReference>
<name>A0A0P9L3H7_PSECA</name>
<evidence type="ECO:0000313" key="3">
    <source>
        <dbReference type="EMBL" id="RMN17491.1"/>
    </source>
</evidence>
<reference evidence="3 5" key="2">
    <citation type="submission" date="2018-08" db="EMBL/GenBank/DDBJ databases">
        <title>Recombination of ecologically and evolutionarily significant loci maintains genetic cohesion in the Pseudomonas syringae species complex.</title>
        <authorList>
            <person name="Dillon M."/>
            <person name="Thakur S."/>
            <person name="Almeida R.N.D."/>
            <person name="Weir B.S."/>
            <person name="Guttman D.S."/>
        </authorList>
    </citation>
    <scope>NUCLEOTIDE SEQUENCE [LARGE SCALE GENOMIC DNA]</scope>
    <source>
        <strain evidence="3 5">ICMP 2821</strain>
    </source>
</reference>
<dbReference type="EMBL" id="RBOW01001004">
    <property type="protein sequence ID" value="RMN17491.1"/>
    <property type="molecule type" value="Genomic_DNA"/>
</dbReference>
<feature type="domain" description="VOC" evidence="1">
    <location>
        <begin position="10"/>
        <end position="142"/>
    </location>
</feature>
<dbReference type="Proteomes" id="UP000050564">
    <property type="component" value="Unassembled WGS sequence"/>
</dbReference>
<dbReference type="AlphaFoldDB" id="A0A0P9L3H7"/>
<accession>A0A0P9L3H7</accession>
<dbReference type="Proteomes" id="UP000281372">
    <property type="component" value="Unassembled WGS sequence"/>
</dbReference>
<dbReference type="PROSITE" id="PS51819">
    <property type="entry name" value="VOC"/>
    <property type="match status" value="1"/>
</dbReference>
<dbReference type="InterPro" id="IPR037523">
    <property type="entry name" value="VOC_core"/>
</dbReference>
<dbReference type="Gene3D" id="3.10.180.10">
    <property type="entry name" value="2,3-Dihydroxybiphenyl 1,2-Dioxygenase, domain 1"/>
    <property type="match status" value="1"/>
</dbReference>
<reference evidence="2 4" key="1">
    <citation type="submission" date="2015-09" db="EMBL/GenBank/DDBJ databases">
        <title>Genome announcement of multiple Pseudomonas syringae strains.</title>
        <authorList>
            <person name="Thakur S."/>
            <person name="Wang P.W."/>
            <person name="Gong Y."/>
            <person name="Weir B.S."/>
            <person name="Guttman D.S."/>
        </authorList>
    </citation>
    <scope>NUCLEOTIDE SEQUENCE [LARGE SCALE GENOMIC DNA]</scope>
    <source>
        <strain evidence="2 4">ICMP2823</strain>
    </source>
</reference>
<dbReference type="PATRIC" id="fig|86840.3.peg.4964"/>
<evidence type="ECO:0000313" key="4">
    <source>
        <dbReference type="Proteomes" id="UP000050564"/>
    </source>
</evidence>
<proteinExistence type="predicted"/>
<evidence type="ECO:0000313" key="5">
    <source>
        <dbReference type="Proteomes" id="UP000281372"/>
    </source>
</evidence>
<evidence type="ECO:0000259" key="1">
    <source>
        <dbReference type="PROSITE" id="PS51819"/>
    </source>
</evidence>
<organism evidence="2 4">
    <name type="scientific">Pseudomonas cannabina</name>
    <dbReference type="NCBI Taxonomy" id="86840"/>
    <lineage>
        <taxon>Bacteria</taxon>
        <taxon>Pseudomonadati</taxon>
        <taxon>Pseudomonadota</taxon>
        <taxon>Gammaproteobacteria</taxon>
        <taxon>Pseudomonadales</taxon>
        <taxon>Pseudomonadaceae</taxon>
        <taxon>Pseudomonas</taxon>
    </lineage>
</organism>
<dbReference type="Pfam" id="PF13669">
    <property type="entry name" value="Glyoxalase_4"/>
    <property type="match status" value="1"/>
</dbReference>
<comment type="caution">
    <text evidence="2">The sequence shown here is derived from an EMBL/GenBank/DDBJ whole genome shotgun (WGS) entry which is preliminary data.</text>
</comment>
<evidence type="ECO:0000313" key="2">
    <source>
        <dbReference type="EMBL" id="KPW70988.1"/>
    </source>
</evidence>